<reference evidence="2" key="1">
    <citation type="submission" date="2023-04" db="EMBL/GenBank/DDBJ databases">
        <authorList>
            <person name="Vijverberg K."/>
            <person name="Xiong W."/>
            <person name="Schranz E."/>
        </authorList>
    </citation>
    <scope>NUCLEOTIDE SEQUENCE</scope>
</reference>
<sequence length="125" mass="14203">MKIYIADVTGMVLDIIETRDSMITITVKKHLAEKLGPIFAMLHRLEGVPKSSSIPNKGEKVCHNPRRKTPNLQSSTLSKENLSLKEKKNFSVKNPLLTTAKTKSLMKTSSKEESHERLKWMNIKE</sequence>
<organism evidence="2 3">
    <name type="scientific">Lactuca saligna</name>
    <name type="common">Willowleaf lettuce</name>
    <dbReference type="NCBI Taxonomy" id="75948"/>
    <lineage>
        <taxon>Eukaryota</taxon>
        <taxon>Viridiplantae</taxon>
        <taxon>Streptophyta</taxon>
        <taxon>Embryophyta</taxon>
        <taxon>Tracheophyta</taxon>
        <taxon>Spermatophyta</taxon>
        <taxon>Magnoliopsida</taxon>
        <taxon>eudicotyledons</taxon>
        <taxon>Gunneridae</taxon>
        <taxon>Pentapetalae</taxon>
        <taxon>asterids</taxon>
        <taxon>campanulids</taxon>
        <taxon>Asterales</taxon>
        <taxon>Asteraceae</taxon>
        <taxon>Cichorioideae</taxon>
        <taxon>Cichorieae</taxon>
        <taxon>Lactucinae</taxon>
        <taxon>Lactuca</taxon>
    </lineage>
</organism>
<proteinExistence type="predicted"/>
<dbReference type="Proteomes" id="UP001177003">
    <property type="component" value="Chromosome 1"/>
</dbReference>
<feature type="compositionally biased region" description="Basic and acidic residues" evidence="1">
    <location>
        <begin position="109"/>
        <end position="125"/>
    </location>
</feature>
<keyword evidence="3" id="KW-1185">Reference proteome</keyword>
<accession>A0AA35VFC7</accession>
<evidence type="ECO:0000313" key="3">
    <source>
        <dbReference type="Proteomes" id="UP001177003"/>
    </source>
</evidence>
<evidence type="ECO:0000313" key="2">
    <source>
        <dbReference type="EMBL" id="CAI9267848.1"/>
    </source>
</evidence>
<name>A0AA35VFC7_LACSI</name>
<dbReference type="EMBL" id="OX465077">
    <property type="protein sequence ID" value="CAI9267848.1"/>
    <property type="molecule type" value="Genomic_DNA"/>
</dbReference>
<evidence type="ECO:0000256" key="1">
    <source>
        <dbReference type="SAM" id="MobiDB-lite"/>
    </source>
</evidence>
<gene>
    <name evidence="2" type="ORF">LSALG_LOCUS8305</name>
</gene>
<feature type="region of interest" description="Disordered" evidence="1">
    <location>
        <begin position="103"/>
        <end position="125"/>
    </location>
</feature>
<protein>
    <submittedName>
        <fullName evidence="2">Uncharacterized protein</fullName>
    </submittedName>
</protein>
<dbReference type="AlphaFoldDB" id="A0AA35VFC7"/>
<feature type="region of interest" description="Disordered" evidence="1">
    <location>
        <begin position="49"/>
        <end position="80"/>
    </location>
</feature>